<accession>A0ABU2MJ64</accession>
<name>A0ABU2MJ64_9ACTN</name>
<evidence type="ECO:0000256" key="1">
    <source>
        <dbReference type="SAM" id="Phobius"/>
    </source>
</evidence>
<evidence type="ECO:0008006" key="4">
    <source>
        <dbReference type="Google" id="ProtNLM"/>
    </source>
</evidence>
<keyword evidence="1" id="KW-0812">Transmembrane</keyword>
<feature type="transmembrane region" description="Helical" evidence="1">
    <location>
        <begin position="30"/>
        <end position="50"/>
    </location>
</feature>
<sequence length="51" mass="5149">MTGVAGPGGNSIQALVGMAKVEFGDHTRYAVKWATATSLVVLGSGVFLGII</sequence>
<dbReference type="EMBL" id="JAVREL010000001">
    <property type="protein sequence ID" value="MDT0341642.1"/>
    <property type="molecule type" value="Genomic_DNA"/>
</dbReference>
<organism evidence="2 3">
    <name type="scientific">Streptomyces litchfieldiae</name>
    <dbReference type="NCBI Taxonomy" id="3075543"/>
    <lineage>
        <taxon>Bacteria</taxon>
        <taxon>Bacillati</taxon>
        <taxon>Actinomycetota</taxon>
        <taxon>Actinomycetes</taxon>
        <taxon>Kitasatosporales</taxon>
        <taxon>Streptomycetaceae</taxon>
        <taxon>Streptomyces</taxon>
    </lineage>
</organism>
<keyword evidence="1" id="KW-0472">Membrane</keyword>
<reference evidence="3" key="1">
    <citation type="submission" date="2023-07" db="EMBL/GenBank/DDBJ databases">
        <title>30 novel species of actinomycetes from the DSMZ collection.</title>
        <authorList>
            <person name="Nouioui I."/>
        </authorList>
    </citation>
    <scope>NUCLEOTIDE SEQUENCE [LARGE SCALE GENOMIC DNA]</scope>
    <source>
        <strain evidence="3">DSM 44938</strain>
    </source>
</reference>
<evidence type="ECO:0000313" key="2">
    <source>
        <dbReference type="EMBL" id="MDT0341642.1"/>
    </source>
</evidence>
<evidence type="ECO:0000313" key="3">
    <source>
        <dbReference type="Proteomes" id="UP001183246"/>
    </source>
</evidence>
<comment type="caution">
    <text evidence="2">The sequence shown here is derived from an EMBL/GenBank/DDBJ whole genome shotgun (WGS) entry which is preliminary data.</text>
</comment>
<keyword evidence="3" id="KW-1185">Reference proteome</keyword>
<dbReference type="Proteomes" id="UP001183246">
    <property type="component" value="Unassembled WGS sequence"/>
</dbReference>
<protein>
    <recommendedName>
        <fullName evidence="4">L-lactate permease</fullName>
    </recommendedName>
</protein>
<dbReference type="RefSeq" id="WP_311702843.1">
    <property type="nucleotide sequence ID" value="NZ_JAVREL010000001.1"/>
</dbReference>
<proteinExistence type="predicted"/>
<gene>
    <name evidence="2" type="ORF">RM590_03150</name>
</gene>
<keyword evidence="1" id="KW-1133">Transmembrane helix</keyword>